<dbReference type="AlphaFoldDB" id="A0A135LP32"/>
<keyword evidence="3" id="KW-1185">Reference proteome</keyword>
<proteinExistence type="predicted"/>
<dbReference type="STRING" id="5078.A0A135LP32"/>
<dbReference type="GeneID" id="63707469"/>
<feature type="compositionally biased region" description="Basic and acidic residues" evidence="1">
    <location>
        <begin position="1"/>
        <end position="17"/>
    </location>
</feature>
<name>A0A135LP32_PENPA</name>
<evidence type="ECO:0000313" key="2">
    <source>
        <dbReference type="EMBL" id="KXG50689.1"/>
    </source>
</evidence>
<evidence type="ECO:0000256" key="1">
    <source>
        <dbReference type="SAM" id="MobiDB-lite"/>
    </source>
</evidence>
<organism evidence="2 3">
    <name type="scientific">Penicillium patulum</name>
    <name type="common">Penicillium griseofulvum</name>
    <dbReference type="NCBI Taxonomy" id="5078"/>
    <lineage>
        <taxon>Eukaryota</taxon>
        <taxon>Fungi</taxon>
        <taxon>Dikarya</taxon>
        <taxon>Ascomycota</taxon>
        <taxon>Pezizomycotina</taxon>
        <taxon>Eurotiomycetes</taxon>
        <taxon>Eurotiomycetidae</taxon>
        <taxon>Eurotiales</taxon>
        <taxon>Aspergillaceae</taxon>
        <taxon>Penicillium</taxon>
    </lineage>
</organism>
<dbReference type="EMBL" id="LHQR01000045">
    <property type="protein sequence ID" value="KXG50689.1"/>
    <property type="molecule type" value="Genomic_DNA"/>
</dbReference>
<evidence type="ECO:0000313" key="3">
    <source>
        <dbReference type="Proteomes" id="UP000070168"/>
    </source>
</evidence>
<gene>
    <name evidence="2" type="ORF">PGRI_044560</name>
</gene>
<comment type="caution">
    <text evidence="2">The sequence shown here is derived from an EMBL/GenBank/DDBJ whole genome shotgun (WGS) entry which is preliminary data.</text>
</comment>
<protein>
    <submittedName>
        <fullName evidence="2">Uncharacterized protein</fullName>
    </submittedName>
</protein>
<sequence>MAEHWQQARETRARNEEYMQGYPHGTSSDSDITLTDPDMVSSDFDMSLNDPDDTMSDWIVNSPVNASSPNASSFNASSFNASSFNASSFNAYPLNAYPLNASPLNASPLNASPVNAPSANTDSGLDISNDISMDGVEDVSGANQEHLSDDSNSDIVMGESSDDDPQHHHIEKEELRRLWCLFRLSFRIFNSLSIQIDSAATNKTVAETTPSGKTIESEDDYEMVDANLSGDFAEITTETQEDYEMVDANVSEGSPE</sequence>
<reference evidence="2 3" key="1">
    <citation type="journal article" date="2016" name="BMC Genomics">
        <title>Genome sequencing and secondary metabolism of the postharvest pathogen Penicillium griseofulvum.</title>
        <authorList>
            <person name="Banani H."/>
            <person name="Marcet-Houben M."/>
            <person name="Ballester A.R."/>
            <person name="Abbruscato P."/>
            <person name="Gonzalez-Candelas L."/>
            <person name="Gabaldon T."/>
            <person name="Spadaro D."/>
        </authorList>
    </citation>
    <scope>NUCLEOTIDE SEQUENCE [LARGE SCALE GENOMIC DNA]</scope>
    <source>
        <strain evidence="2 3">PG3</strain>
    </source>
</reference>
<dbReference type="RefSeq" id="XP_040649225.1">
    <property type="nucleotide sequence ID" value="XM_040792169.1"/>
</dbReference>
<dbReference type="Proteomes" id="UP000070168">
    <property type="component" value="Unassembled WGS sequence"/>
</dbReference>
<accession>A0A135LP32</accession>
<feature type="region of interest" description="Disordered" evidence="1">
    <location>
        <begin position="1"/>
        <end position="45"/>
    </location>
</feature>
<feature type="region of interest" description="Disordered" evidence="1">
    <location>
        <begin position="141"/>
        <end position="168"/>
    </location>
</feature>